<reference evidence="3" key="2">
    <citation type="submission" date="2020-09" db="EMBL/GenBank/DDBJ databases">
        <authorList>
            <person name="Sun Q."/>
            <person name="Zhou Y."/>
        </authorList>
    </citation>
    <scope>NUCLEOTIDE SEQUENCE</scope>
    <source>
        <strain evidence="3">CGMCC 1.15371</strain>
    </source>
</reference>
<reference evidence="3" key="1">
    <citation type="journal article" date="2014" name="Int. J. Syst. Evol. Microbiol.">
        <title>Complete genome sequence of Corynebacterium casei LMG S-19264T (=DSM 44701T), isolated from a smear-ripened cheese.</title>
        <authorList>
            <consortium name="US DOE Joint Genome Institute (JGI-PGF)"/>
            <person name="Walter F."/>
            <person name="Albersmeier A."/>
            <person name="Kalinowski J."/>
            <person name="Ruckert C."/>
        </authorList>
    </citation>
    <scope>NUCLEOTIDE SEQUENCE</scope>
    <source>
        <strain evidence="3">CGMCC 1.15371</strain>
    </source>
</reference>
<keyword evidence="4" id="KW-1185">Reference proteome</keyword>
<evidence type="ECO:0000259" key="2">
    <source>
        <dbReference type="PROSITE" id="PS51782"/>
    </source>
</evidence>
<dbReference type="PROSITE" id="PS51782">
    <property type="entry name" value="LYSM"/>
    <property type="match status" value="1"/>
</dbReference>
<evidence type="ECO:0000256" key="1">
    <source>
        <dbReference type="SAM" id="Phobius"/>
    </source>
</evidence>
<evidence type="ECO:0000313" key="4">
    <source>
        <dbReference type="Proteomes" id="UP000628775"/>
    </source>
</evidence>
<dbReference type="Proteomes" id="UP000628775">
    <property type="component" value="Unassembled WGS sequence"/>
</dbReference>
<dbReference type="EMBL" id="BMIR01000013">
    <property type="protein sequence ID" value="GGE46942.1"/>
    <property type="molecule type" value="Genomic_DNA"/>
</dbReference>
<comment type="caution">
    <text evidence="3">The sequence shown here is derived from an EMBL/GenBank/DDBJ whole genome shotgun (WGS) entry which is preliminary data.</text>
</comment>
<keyword evidence="1" id="KW-0812">Transmembrane</keyword>
<dbReference type="RefSeq" id="WP_188695105.1">
    <property type="nucleotide sequence ID" value="NZ_BMIR01000013.1"/>
</dbReference>
<name>A0A8J2YJT2_9BACL</name>
<keyword evidence="1" id="KW-1133">Transmembrane helix</keyword>
<dbReference type="AlphaFoldDB" id="A0A8J2YJT2"/>
<accession>A0A8J2YJT2</accession>
<keyword evidence="1" id="KW-0472">Membrane</keyword>
<dbReference type="InterPro" id="IPR036779">
    <property type="entry name" value="LysM_dom_sf"/>
</dbReference>
<dbReference type="InterPro" id="IPR018392">
    <property type="entry name" value="LysM"/>
</dbReference>
<dbReference type="CDD" id="cd00118">
    <property type="entry name" value="LysM"/>
    <property type="match status" value="1"/>
</dbReference>
<feature type="transmembrane region" description="Helical" evidence="1">
    <location>
        <begin position="6"/>
        <end position="29"/>
    </location>
</feature>
<evidence type="ECO:0000313" key="3">
    <source>
        <dbReference type="EMBL" id="GGE46942.1"/>
    </source>
</evidence>
<dbReference type="SMART" id="SM00257">
    <property type="entry name" value="LysM"/>
    <property type="match status" value="1"/>
</dbReference>
<protein>
    <recommendedName>
        <fullName evidence="2">LysM domain-containing protein</fullName>
    </recommendedName>
</protein>
<sequence>MKKLIVYGFIALIGWTCFYDLTNGALHFLNIDEIKAAKAENTTPSKPKQTSHYKKVTVASGDTVLSIMESINPHQDENITKMINDFQALNPHVDPNAIKIGQTYRFPVY</sequence>
<gene>
    <name evidence="3" type="primary">yqfZ</name>
    <name evidence="3" type="ORF">GCM10011391_27220</name>
</gene>
<organism evidence="3 4">
    <name type="scientific">Pullulanibacillus camelliae</name>
    <dbReference type="NCBI Taxonomy" id="1707096"/>
    <lineage>
        <taxon>Bacteria</taxon>
        <taxon>Bacillati</taxon>
        <taxon>Bacillota</taxon>
        <taxon>Bacilli</taxon>
        <taxon>Bacillales</taxon>
        <taxon>Sporolactobacillaceae</taxon>
        <taxon>Pullulanibacillus</taxon>
    </lineage>
</organism>
<feature type="domain" description="LysM" evidence="2">
    <location>
        <begin position="54"/>
        <end position="106"/>
    </location>
</feature>
<dbReference type="Gene3D" id="3.10.350.10">
    <property type="entry name" value="LysM domain"/>
    <property type="match status" value="1"/>
</dbReference>
<proteinExistence type="predicted"/>